<evidence type="ECO:0000256" key="1">
    <source>
        <dbReference type="ARBA" id="ARBA00004651"/>
    </source>
</evidence>
<evidence type="ECO:0000256" key="10">
    <source>
        <dbReference type="ARBA" id="ARBA00023098"/>
    </source>
</evidence>
<keyword evidence="8" id="KW-0448">Lipopolysaccharide biosynthesis</keyword>
<dbReference type="InterPro" id="IPR000390">
    <property type="entry name" value="Small_drug/metabolite_transptr"/>
</dbReference>
<evidence type="ECO:0000256" key="5">
    <source>
        <dbReference type="ARBA" id="ARBA00022519"/>
    </source>
</evidence>
<sequence length="123" mass="13049">MRGALGYLLVSIVCAVIGQLLLKQGMREMGPVTLSLSGLPDLILRLATSPWVVVGMSLYLGGSLFWLTALSRIDLSLAYPFAGLNYVLIVIASYLLFGESLSPLRVIGVLLIALGVSLVARSA</sequence>
<organism evidence="14 15">
    <name type="scientific">Thermoflexus hugenholtzii JAD2</name>
    <dbReference type="NCBI Taxonomy" id="877466"/>
    <lineage>
        <taxon>Bacteria</taxon>
        <taxon>Bacillati</taxon>
        <taxon>Chloroflexota</taxon>
        <taxon>Thermoflexia</taxon>
        <taxon>Thermoflexales</taxon>
        <taxon>Thermoflexaceae</taxon>
        <taxon>Thermoflexus</taxon>
    </lineage>
</organism>
<evidence type="ECO:0000256" key="6">
    <source>
        <dbReference type="ARBA" id="ARBA00022556"/>
    </source>
</evidence>
<dbReference type="Gene3D" id="1.10.3730.20">
    <property type="match status" value="1"/>
</dbReference>
<comment type="similarity">
    <text evidence="2">Belongs to the EamA transporter family.</text>
</comment>
<evidence type="ECO:0000256" key="2">
    <source>
        <dbReference type="ARBA" id="ARBA00007362"/>
    </source>
</evidence>
<accession>A0A212RMM8</accession>
<feature type="domain" description="EamA" evidence="13">
    <location>
        <begin position="54"/>
        <end position="120"/>
    </location>
</feature>
<dbReference type="GO" id="GO:0005886">
    <property type="term" value="C:plasma membrane"/>
    <property type="evidence" value="ECO:0007669"/>
    <property type="project" value="UniProtKB-SubCell"/>
</dbReference>
<dbReference type="InParanoid" id="A0A212RMM8"/>
<dbReference type="InterPro" id="IPR037185">
    <property type="entry name" value="EmrE-like"/>
</dbReference>
<dbReference type="SUPFAM" id="SSF103481">
    <property type="entry name" value="Multidrug resistance efflux transporter EmrE"/>
    <property type="match status" value="1"/>
</dbReference>
<reference evidence="15" key="1">
    <citation type="submission" date="2017-06" db="EMBL/GenBank/DDBJ databases">
        <authorList>
            <person name="Varghese N."/>
            <person name="Submissions S."/>
        </authorList>
    </citation>
    <scope>NUCLEOTIDE SEQUENCE [LARGE SCALE GENOMIC DNA]</scope>
    <source>
        <strain evidence="15">JAD2</strain>
    </source>
</reference>
<feature type="transmembrane region" description="Helical" evidence="12">
    <location>
        <begin position="42"/>
        <end position="65"/>
    </location>
</feature>
<dbReference type="InterPro" id="IPR000620">
    <property type="entry name" value="EamA_dom"/>
</dbReference>
<gene>
    <name evidence="14" type="ORF">SAMN02746019_00019460</name>
</gene>
<dbReference type="GO" id="GO:0009103">
    <property type="term" value="P:lipopolysaccharide biosynthetic process"/>
    <property type="evidence" value="ECO:0007669"/>
    <property type="project" value="UniProtKB-KW"/>
</dbReference>
<keyword evidence="11 12" id="KW-0472">Membrane</keyword>
<dbReference type="GO" id="GO:0022857">
    <property type="term" value="F:transmembrane transporter activity"/>
    <property type="evidence" value="ECO:0007669"/>
    <property type="project" value="InterPro"/>
</dbReference>
<evidence type="ECO:0000256" key="4">
    <source>
        <dbReference type="ARBA" id="ARBA00022516"/>
    </source>
</evidence>
<feature type="transmembrane region" description="Helical" evidence="12">
    <location>
        <begin position="77"/>
        <end position="97"/>
    </location>
</feature>
<evidence type="ECO:0000256" key="9">
    <source>
        <dbReference type="ARBA" id="ARBA00022989"/>
    </source>
</evidence>
<evidence type="ECO:0000313" key="14">
    <source>
        <dbReference type="EMBL" id="SNB73657.1"/>
    </source>
</evidence>
<keyword evidence="5" id="KW-0997">Cell inner membrane</keyword>
<dbReference type="RefSeq" id="WP_088572197.1">
    <property type="nucleotide sequence ID" value="NZ_FYEK01000071.1"/>
</dbReference>
<dbReference type="FunCoup" id="A0A212RMM8">
    <property type="interactions" value="53"/>
</dbReference>
<protein>
    <submittedName>
        <fullName evidence="14">Small Multidrug Resistance protein</fullName>
    </submittedName>
</protein>
<keyword evidence="4" id="KW-0444">Lipid biosynthesis</keyword>
<dbReference type="PANTHER" id="PTHR30561">
    <property type="entry name" value="SMR FAMILY PROTON-DEPENDENT DRUG EFFLUX TRANSPORTER SUGE"/>
    <property type="match status" value="1"/>
</dbReference>
<feature type="transmembrane region" description="Helical" evidence="12">
    <location>
        <begin position="5"/>
        <end position="22"/>
    </location>
</feature>
<keyword evidence="9 12" id="KW-1133">Transmembrane helix</keyword>
<evidence type="ECO:0000256" key="12">
    <source>
        <dbReference type="SAM" id="Phobius"/>
    </source>
</evidence>
<keyword evidence="7 12" id="KW-0812">Transmembrane</keyword>
<dbReference type="Proteomes" id="UP000197025">
    <property type="component" value="Unassembled WGS sequence"/>
</dbReference>
<dbReference type="OrthoDB" id="9156836at2"/>
<dbReference type="AlphaFoldDB" id="A0A212RMM8"/>
<keyword evidence="15" id="KW-1185">Reference proteome</keyword>
<dbReference type="EMBL" id="FYEK01000071">
    <property type="protein sequence ID" value="SNB73657.1"/>
    <property type="molecule type" value="Genomic_DNA"/>
</dbReference>
<dbReference type="PANTHER" id="PTHR30561:SF9">
    <property type="entry name" value="4-AMINO-4-DEOXY-L-ARABINOSE-PHOSPHOUNDECAPRENOL FLIPPASE SUBUNIT ARNF-RELATED"/>
    <property type="match status" value="1"/>
</dbReference>
<dbReference type="Pfam" id="PF00892">
    <property type="entry name" value="EamA"/>
    <property type="match status" value="1"/>
</dbReference>
<comment type="subcellular location">
    <subcellularLocation>
        <location evidence="1">Cell membrane</location>
        <topology evidence="1">Multi-pass membrane protein</topology>
    </subcellularLocation>
</comment>
<keyword evidence="6" id="KW-0441">Lipid A biosynthesis</keyword>
<evidence type="ECO:0000256" key="7">
    <source>
        <dbReference type="ARBA" id="ARBA00022692"/>
    </source>
</evidence>
<proteinExistence type="inferred from homology"/>
<evidence type="ECO:0000259" key="13">
    <source>
        <dbReference type="Pfam" id="PF00892"/>
    </source>
</evidence>
<keyword evidence="3" id="KW-1003">Cell membrane</keyword>
<evidence type="ECO:0000256" key="3">
    <source>
        <dbReference type="ARBA" id="ARBA00022475"/>
    </source>
</evidence>
<feature type="transmembrane region" description="Helical" evidence="12">
    <location>
        <begin position="103"/>
        <end position="120"/>
    </location>
</feature>
<evidence type="ECO:0000256" key="8">
    <source>
        <dbReference type="ARBA" id="ARBA00022985"/>
    </source>
</evidence>
<evidence type="ECO:0000313" key="15">
    <source>
        <dbReference type="Proteomes" id="UP000197025"/>
    </source>
</evidence>
<evidence type="ECO:0000256" key="11">
    <source>
        <dbReference type="ARBA" id="ARBA00023136"/>
    </source>
</evidence>
<name>A0A212RMM8_9CHLR</name>
<keyword evidence="10" id="KW-0443">Lipid metabolism</keyword>